<dbReference type="PANTHER" id="PTHR46847:SF1">
    <property type="entry name" value="D-ALLOSE-BINDING PERIPLASMIC PROTEIN-RELATED"/>
    <property type="match status" value="1"/>
</dbReference>
<evidence type="ECO:0000313" key="7">
    <source>
        <dbReference type="Proteomes" id="UP000233332"/>
    </source>
</evidence>
<dbReference type="InterPro" id="IPR028082">
    <property type="entry name" value="Peripla_BP_I"/>
</dbReference>
<feature type="signal peptide" evidence="4">
    <location>
        <begin position="1"/>
        <end position="23"/>
    </location>
</feature>
<dbReference type="InterPro" id="IPR025997">
    <property type="entry name" value="SBP_2_dom"/>
</dbReference>
<evidence type="ECO:0000313" key="6">
    <source>
        <dbReference type="EMBL" id="PKR60115.1"/>
    </source>
</evidence>
<dbReference type="Pfam" id="PF13407">
    <property type="entry name" value="Peripla_BP_4"/>
    <property type="match status" value="1"/>
</dbReference>
<reference evidence="6 7" key="1">
    <citation type="submission" date="2017-09" db="EMBL/GenBank/DDBJ databases">
        <title>Biodiversity and function of Thalassospira species in the particle-attached aromatic-hydrocarbon-degrading consortia from the surface seawater of the China South Sea.</title>
        <authorList>
            <person name="Dong C."/>
            <person name="Lai Q."/>
            <person name="Shao Z."/>
        </authorList>
    </citation>
    <scope>NUCLEOTIDE SEQUENCE [LARGE SCALE GENOMIC DNA]</scope>
    <source>
        <strain evidence="6 7">139Z-12</strain>
    </source>
</reference>
<name>A0A2N3LBB2_9PROT</name>
<comment type="similarity">
    <text evidence="2">Belongs to the bacterial solute-binding protein 2 family.</text>
</comment>
<evidence type="ECO:0000256" key="2">
    <source>
        <dbReference type="ARBA" id="ARBA00007639"/>
    </source>
</evidence>
<dbReference type="RefSeq" id="WP_101299372.1">
    <property type="nucleotide sequence ID" value="NZ_NXGX01000001.1"/>
</dbReference>
<gene>
    <name evidence="6" type="ORF">COO92_01730</name>
</gene>
<proteinExistence type="inferred from homology"/>
<dbReference type="CDD" id="cd20008">
    <property type="entry name" value="PBP1_ABC_sugar_binding-like"/>
    <property type="match status" value="1"/>
</dbReference>
<comment type="caution">
    <text evidence="6">The sequence shown here is derived from an EMBL/GenBank/DDBJ whole genome shotgun (WGS) entry which is preliminary data.</text>
</comment>
<dbReference type="Gene3D" id="3.40.50.2300">
    <property type="match status" value="2"/>
</dbReference>
<evidence type="ECO:0000256" key="4">
    <source>
        <dbReference type="SAM" id="SignalP"/>
    </source>
</evidence>
<dbReference type="GO" id="GO:0030313">
    <property type="term" value="C:cell envelope"/>
    <property type="evidence" value="ECO:0007669"/>
    <property type="project" value="UniProtKB-SubCell"/>
</dbReference>
<dbReference type="Proteomes" id="UP000233332">
    <property type="component" value="Unassembled WGS sequence"/>
</dbReference>
<comment type="subcellular location">
    <subcellularLocation>
        <location evidence="1">Cell envelope</location>
    </subcellularLocation>
</comment>
<evidence type="ECO:0000259" key="5">
    <source>
        <dbReference type="Pfam" id="PF13407"/>
    </source>
</evidence>
<organism evidence="6 7">
    <name type="scientific">Thalassospira lohafexi</name>
    <dbReference type="NCBI Taxonomy" id="744227"/>
    <lineage>
        <taxon>Bacteria</taxon>
        <taxon>Pseudomonadati</taxon>
        <taxon>Pseudomonadota</taxon>
        <taxon>Alphaproteobacteria</taxon>
        <taxon>Rhodospirillales</taxon>
        <taxon>Thalassospiraceae</taxon>
        <taxon>Thalassospira</taxon>
    </lineage>
</organism>
<dbReference type="AlphaFoldDB" id="A0A2N3LBB2"/>
<feature type="domain" description="Periplasmic binding protein" evidence="5">
    <location>
        <begin position="28"/>
        <end position="287"/>
    </location>
</feature>
<protein>
    <submittedName>
        <fullName evidence="6">LacI family transcriptional regulator</fullName>
    </submittedName>
</protein>
<dbReference type="PANTHER" id="PTHR46847">
    <property type="entry name" value="D-ALLOSE-BINDING PERIPLASMIC PROTEIN-RELATED"/>
    <property type="match status" value="1"/>
</dbReference>
<dbReference type="EMBL" id="NXGX01000001">
    <property type="protein sequence ID" value="PKR60115.1"/>
    <property type="molecule type" value="Genomic_DNA"/>
</dbReference>
<keyword evidence="7" id="KW-1185">Reference proteome</keyword>
<dbReference type="SUPFAM" id="SSF53822">
    <property type="entry name" value="Periplasmic binding protein-like I"/>
    <property type="match status" value="1"/>
</dbReference>
<sequence>MRKIVSGILGMVASVALVTGAAAADKEIAVIVKTTNSNFWQNVNKGASSAVAKAEGYDITFQGPESDTAIAEQVNLVQNAINRNVAGIVLAPSDTEALVPVVKSANENGIPVVIIDSLLSESAESYYQAFLATDNRKAGELVAQMMIDKVGKTGKVAVMSFVAGVGSEIGRVGGFIEYIKANSDIEIVGPFYSQSQMALALNQTTDVLSANGDLKGIYGASEPTAIGMARAIVQSGKAGKLVAIGFDGNKDLQDFVRDGTLDAIAVQSSFQMGQLGVNAVIDVAEGKSVEKFINTGLVMVTKENIDSAEAQNVLY</sequence>
<feature type="chain" id="PRO_5014619570" evidence="4">
    <location>
        <begin position="24"/>
        <end position="315"/>
    </location>
</feature>
<accession>A0A2N3LBB2</accession>
<keyword evidence="3 4" id="KW-0732">Signal</keyword>
<evidence type="ECO:0000256" key="3">
    <source>
        <dbReference type="ARBA" id="ARBA00022729"/>
    </source>
</evidence>
<dbReference type="GO" id="GO:0030246">
    <property type="term" value="F:carbohydrate binding"/>
    <property type="evidence" value="ECO:0007669"/>
    <property type="project" value="UniProtKB-ARBA"/>
</dbReference>
<evidence type="ECO:0000256" key="1">
    <source>
        <dbReference type="ARBA" id="ARBA00004196"/>
    </source>
</evidence>